<dbReference type="Gene3D" id="1.20.1250.20">
    <property type="entry name" value="MFS general substrate transporter like domains"/>
    <property type="match status" value="2"/>
</dbReference>
<feature type="transmembrane region" description="Helical" evidence="7">
    <location>
        <begin position="302"/>
        <end position="321"/>
    </location>
</feature>
<dbReference type="EMBL" id="MVGC01000461">
    <property type="protein sequence ID" value="RJE19020.1"/>
    <property type="molecule type" value="Genomic_DNA"/>
</dbReference>
<evidence type="ECO:0000256" key="6">
    <source>
        <dbReference type="ARBA" id="ARBA00023136"/>
    </source>
</evidence>
<feature type="transmembrane region" description="Helical" evidence="7">
    <location>
        <begin position="105"/>
        <end position="127"/>
    </location>
</feature>
<dbReference type="OrthoDB" id="5667at2759"/>
<feature type="transmembrane region" description="Helical" evidence="7">
    <location>
        <begin position="423"/>
        <end position="442"/>
    </location>
</feature>
<dbReference type="InterPro" id="IPR011701">
    <property type="entry name" value="MFS"/>
</dbReference>
<evidence type="ECO:0000256" key="2">
    <source>
        <dbReference type="ARBA" id="ARBA00006727"/>
    </source>
</evidence>
<feature type="transmembrane region" description="Helical" evidence="7">
    <location>
        <begin position="223"/>
        <end position="245"/>
    </location>
</feature>
<evidence type="ECO:0000313" key="9">
    <source>
        <dbReference type="EMBL" id="RJE19020.1"/>
    </source>
</evidence>
<dbReference type="SUPFAM" id="SSF103473">
    <property type="entry name" value="MFS general substrate transporter"/>
    <property type="match status" value="1"/>
</dbReference>
<dbReference type="Proteomes" id="UP000266188">
    <property type="component" value="Unassembled WGS sequence"/>
</dbReference>
<feature type="transmembrane region" description="Helical" evidence="7">
    <location>
        <begin position="193"/>
        <end position="211"/>
    </location>
</feature>
<feature type="transmembrane region" description="Helical" evidence="7">
    <location>
        <begin position="266"/>
        <end position="290"/>
    </location>
</feature>
<comment type="similarity">
    <text evidence="2">Belongs to the major facilitator superfamily. Monocarboxylate porter (TC 2.A.1.13) family.</text>
</comment>
<proteinExistence type="inferred from homology"/>
<keyword evidence="6 7" id="KW-0472">Membrane</keyword>
<evidence type="ECO:0000256" key="4">
    <source>
        <dbReference type="ARBA" id="ARBA00022692"/>
    </source>
</evidence>
<keyword evidence="4 7" id="KW-0812">Transmembrane</keyword>
<dbReference type="PANTHER" id="PTHR11360">
    <property type="entry name" value="MONOCARBOXYLATE TRANSPORTER"/>
    <property type="match status" value="1"/>
</dbReference>
<keyword evidence="10" id="KW-1185">Reference proteome</keyword>
<dbReference type="CDD" id="cd17352">
    <property type="entry name" value="MFS_MCT_SLC16"/>
    <property type="match status" value="1"/>
</dbReference>
<dbReference type="GO" id="GO:0016020">
    <property type="term" value="C:membrane"/>
    <property type="evidence" value="ECO:0007669"/>
    <property type="project" value="UniProtKB-SubCell"/>
</dbReference>
<feature type="domain" description="Major facilitator superfamily (MFS) profile" evidence="8">
    <location>
        <begin position="63"/>
        <end position="455"/>
    </location>
</feature>
<feature type="transmembrane region" description="Helical" evidence="7">
    <location>
        <begin position="159"/>
        <end position="186"/>
    </location>
</feature>
<feature type="transmembrane region" description="Helical" evidence="7">
    <location>
        <begin position="134"/>
        <end position="153"/>
    </location>
</feature>
<dbReference type="GO" id="GO:0022857">
    <property type="term" value="F:transmembrane transporter activity"/>
    <property type="evidence" value="ECO:0007669"/>
    <property type="project" value="InterPro"/>
</dbReference>
<name>A0A3A2Z8S4_9EURO</name>
<dbReference type="AlphaFoldDB" id="A0A3A2Z8S4"/>
<feature type="transmembrane region" description="Helical" evidence="7">
    <location>
        <begin position="395"/>
        <end position="417"/>
    </location>
</feature>
<comment type="subcellular location">
    <subcellularLocation>
        <location evidence="1">Membrane</location>
        <topology evidence="1">Multi-pass membrane protein</topology>
    </subcellularLocation>
</comment>
<reference evidence="10" key="1">
    <citation type="submission" date="2017-02" db="EMBL/GenBank/DDBJ databases">
        <authorList>
            <person name="Tafer H."/>
            <person name="Lopandic K."/>
        </authorList>
    </citation>
    <scope>NUCLEOTIDE SEQUENCE [LARGE SCALE GENOMIC DNA]</scope>
    <source>
        <strain evidence="10">CBS 366.77</strain>
    </source>
</reference>
<evidence type="ECO:0000256" key="3">
    <source>
        <dbReference type="ARBA" id="ARBA00022448"/>
    </source>
</evidence>
<evidence type="ECO:0000259" key="8">
    <source>
        <dbReference type="PROSITE" id="PS50850"/>
    </source>
</evidence>
<dbReference type="InterPro" id="IPR020846">
    <property type="entry name" value="MFS_dom"/>
</dbReference>
<organism evidence="9 10">
    <name type="scientific">Aspergillus sclerotialis</name>
    <dbReference type="NCBI Taxonomy" id="2070753"/>
    <lineage>
        <taxon>Eukaryota</taxon>
        <taxon>Fungi</taxon>
        <taxon>Dikarya</taxon>
        <taxon>Ascomycota</taxon>
        <taxon>Pezizomycotina</taxon>
        <taxon>Eurotiomycetes</taxon>
        <taxon>Eurotiomycetidae</taxon>
        <taxon>Eurotiales</taxon>
        <taxon>Aspergillaceae</taxon>
        <taxon>Aspergillus</taxon>
        <taxon>Aspergillus subgen. Polypaecilum</taxon>
    </lineage>
</organism>
<dbReference type="InterPro" id="IPR050327">
    <property type="entry name" value="Proton-linked_MCT"/>
</dbReference>
<feature type="transmembrane region" description="Helical" evidence="7">
    <location>
        <begin position="64"/>
        <end position="85"/>
    </location>
</feature>
<accession>A0A3A2Z8S4</accession>
<evidence type="ECO:0000256" key="1">
    <source>
        <dbReference type="ARBA" id="ARBA00004141"/>
    </source>
</evidence>
<comment type="caution">
    <text evidence="9">The sequence shown here is derived from an EMBL/GenBank/DDBJ whole genome shotgun (WGS) entry which is preliminary data.</text>
</comment>
<evidence type="ECO:0000256" key="5">
    <source>
        <dbReference type="ARBA" id="ARBA00022989"/>
    </source>
</evidence>
<feature type="transmembrane region" description="Helical" evidence="7">
    <location>
        <begin position="333"/>
        <end position="352"/>
    </location>
</feature>
<keyword evidence="3" id="KW-0813">Transport</keyword>
<dbReference type="PROSITE" id="PS50850">
    <property type="entry name" value="MFS"/>
    <property type="match status" value="1"/>
</dbReference>
<dbReference type="InterPro" id="IPR036259">
    <property type="entry name" value="MFS_trans_sf"/>
</dbReference>
<keyword evidence="5 7" id="KW-1133">Transmembrane helix</keyword>
<evidence type="ECO:0000313" key="10">
    <source>
        <dbReference type="Proteomes" id="UP000266188"/>
    </source>
</evidence>
<evidence type="ECO:0000256" key="7">
    <source>
        <dbReference type="SAM" id="Phobius"/>
    </source>
</evidence>
<gene>
    <name evidence="9" type="ORF">PHISCL_08649</name>
</gene>
<protein>
    <submittedName>
        <fullName evidence="9">Major Facilitator Superfamily</fullName>
    </submittedName>
</protein>
<sequence length="455" mass="48322">MISQAGNISTCRASADGMEGEPNHYVTGTGLNPAVATEKAGSVAPTISEPTEWVHEAPDGGMTAWLVILGNWCTAFCSFGWVNSIGTFQDYYSSQLLRGYSNSDISWILSLQVFFMMGSGPIVGKIFDAYGPRWLLIGGSFLHVFGLMMASISTEYYQILLSQGVCSAIGAAAIFQGALACIGGWFNKRRGAAYGIAVTGGSVGGVIFPVMVSRLIDKIGFGWAMRISAFLILFLLVIATLTVKAHRPPKPKTATKEQLIQPFKEFAFVAVMIGIFFFNFGYFVPITYLVVQGIDAGMEPSLAQYLVPILNAASLAGRLLSGFTADKIGRFNAFVIVSYISAILILAAWIPASSTGAIIAFTVPFGFFSGAYISLIAALIVQISPLSQIGLRTGYVYFLASTGGLITGPIAGRIIASPSGWDGIKIMSGVLCLAGTTFVLAARIKVAGWKLAAIF</sequence>
<dbReference type="PANTHER" id="PTHR11360:SF224">
    <property type="entry name" value="MAJOR FACILITATOR SUPERFAMILY (MFS) PROFILE DOMAIN-CONTAINING PROTEIN-RELATED"/>
    <property type="match status" value="1"/>
</dbReference>
<feature type="transmembrane region" description="Helical" evidence="7">
    <location>
        <begin position="358"/>
        <end position="383"/>
    </location>
</feature>
<dbReference type="Pfam" id="PF07690">
    <property type="entry name" value="MFS_1"/>
    <property type="match status" value="1"/>
</dbReference>